<feature type="domain" description="MPN" evidence="6">
    <location>
        <begin position="12"/>
        <end position="139"/>
    </location>
</feature>
<dbReference type="PROSITE" id="PS50249">
    <property type="entry name" value="MPN"/>
    <property type="match status" value="1"/>
</dbReference>
<dbReference type="PANTHER" id="PTHR30471">
    <property type="entry name" value="DNA REPAIR PROTEIN RADC"/>
    <property type="match status" value="1"/>
</dbReference>
<dbReference type="SUPFAM" id="SSF102712">
    <property type="entry name" value="JAB1/MPN domain"/>
    <property type="match status" value="1"/>
</dbReference>
<dbReference type="Gene3D" id="3.40.140.10">
    <property type="entry name" value="Cytidine Deaminase, domain 2"/>
    <property type="match status" value="1"/>
</dbReference>
<reference evidence="8" key="1">
    <citation type="submission" date="2019-02" db="EMBL/GenBank/DDBJ databases">
        <authorList>
            <person name="Gruber-Vodicka R. H."/>
            <person name="Seah K. B. B."/>
        </authorList>
    </citation>
    <scope>NUCLEOTIDE SEQUENCE</scope>
    <source>
        <strain evidence="7">BECK_BZ197</strain>
        <strain evidence="9">BECK_BZ198</strain>
        <strain evidence="8">BECK_BZ199</strain>
    </source>
</reference>
<proteinExistence type="predicted"/>
<organism evidence="8">
    <name type="scientific">Candidatus Kentrum sp. MB</name>
    <dbReference type="NCBI Taxonomy" id="2138164"/>
    <lineage>
        <taxon>Bacteria</taxon>
        <taxon>Pseudomonadati</taxon>
        <taxon>Pseudomonadota</taxon>
        <taxon>Gammaproteobacteria</taxon>
        <taxon>Candidatus Kentrum</taxon>
    </lineage>
</organism>
<keyword evidence="2" id="KW-0479">Metal-binding</keyword>
<protein>
    <submittedName>
        <fullName evidence="8">DNA repair protein RadC</fullName>
    </submittedName>
</protein>
<evidence type="ECO:0000256" key="1">
    <source>
        <dbReference type="ARBA" id="ARBA00022670"/>
    </source>
</evidence>
<evidence type="ECO:0000259" key="6">
    <source>
        <dbReference type="PROSITE" id="PS50249"/>
    </source>
</evidence>
<dbReference type="GO" id="GO:0046872">
    <property type="term" value="F:metal ion binding"/>
    <property type="evidence" value="ECO:0007669"/>
    <property type="project" value="UniProtKB-KW"/>
</dbReference>
<dbReference type="EMBL" id="CAADFQ010000037">
    <property type="protein sequence ID" value="VFK32880.1"/>
    <property type="molecule type" value="Genomic_DNA"/>
</dbReference>
<dbReference type="InterPro" id="IPR025657">
    <property type="entry name" value="RadC_JAB"/>
</dbReference>
<evidence type="ECO:0000313" key="7">
    <source>
        <dbReference type="EMBL" id="VFK28494.1"/>
    </source>
</evidence>
<dbReference type="EMBL" id="CAADGH010000036">
    <property type="protein sequence ID" value="VFK75923.1"/>
    <property type="molecule type" value="Genomic_DNA"/>
</dbReference>
<keyword evidence="5" id="KW-0482">Metalloprotease</keyword>
<evidence type="ECO:0000256" key="5">
    <source>
        <dbReference type="ARBA" id="ARBA00023049"/>
    </source>
</evidence>
<dbReference type="InterPro" id="IPR037518">
    <property type="entry name" value="MPN"/>
</dbReference>
<dbReference type="Pfam" id="PF04002">
    <property type="entry name" value="RadC"/>
    <property type="match status" value="1"/>
</dbReference>
<dbReference type="GO" id="GO:0008237">
    <property type="term" value="F:metallopeptidase activity"/>
    <property type="evidence" value="ECO:0007669"/>
    <property type="project" value="UniProtKB-KW"/>
</dbReference>
<keyword evidence="4" id="KW-0862">Zinc</keyword>
<dbReference type="EMBL" id="CAADFO010000037">
    <property type="protein sequence ID" value="VFK28494.1"/>
    <property type="molecule type" value="Genomic_DNA"/>
</dbReference>
<dbReference type="AlphaFoldDB" id="A0A450XUA3"/>
<dbReference type="CDD" id="cd08071">
    <property type="entry name" value="MPN_DUF2466"/>
    <property type="match status" value="1"/>
</dbReference>
<dbReference type="PANTHER" id="PTHR30471:SF3">
    <property type="entry name" value="UPF0758 PROTEIN YEES-RELATED"/>
    <property type="match status" value="1"/>
</dbReference>
<keyword evidence="1" id="KW-0645">Protease</keyword>
<evidence type="ECO:0000256" key="3">
    <source>
        <dbReference type="ARBA" id="ARBA00022801"/>
    </source>
</evidence>
<dbReference type="GO" id="GO:0006508">
    <property type="term" value="P:proteolysis"/>
    <property type="evidence" value="ECO:0007669"/>
    <property type="project" value="UniProtKB-KW"/>
</dbReference>
<keyword evidence="3" id="KW-0378">Hydrolase</keyword>
<evidence type="ECO:0000256" key="4">
    <source>
        <dbReference type="ARBA" id="ARBA00022833"/>
    </source>
</evidence>
<evidence type="ECO:0000313" key="8">
    <source>
        <dbReference type="EMBL" id="VFK32880.1"/>
    </source>
</evidence>
<sequence>MEIKITEQEKIRVADGQDIFDIMRWILLREERLDQDKEHFQMVGLDVGNRLLFIELIVIGGSYHANIRPVEAFRVSVLKNAVSVILVHNHPGGIVKPSEADKDTTDHLIQVGRILNIRVLDHLIISPETFFSFEMGGLMEALRESLKYVPPYEIADRIKQAEEKEGLRRVREVARAMLGDGMPVDDVVRYSGLDREDVERMARVVK</sequence>
<accession>A0A450XUA3</accession>
<name>A0A450XUA3_9GAMM</name>
<gene>
    <name evidence="7" type="ORF">BECKMB1821G_GA0114241_103727</name>
    <name evidence="9" type="ORF">BECKMB1821H_GA0114242_10362</name>
    <name evidence="8" type="ORF">BECKMB1821I_GA0114274_103725</name>
</gene>
<evidence type="ECO:0000313" key="9">
    <source>
        <dbReference type="EMBL" id="VFK75923.1"/>
    </source>
</evidence>
<dbReference type="InterPro" id="IPR001405">
    <property type="entry name" value="UPF0758"/>
</dbReference>
<evidence type="ECO:0000256" key="2">
    <source>
        <dbReference type="ARBA" id="ARBA00022723"/>
    </source>
</evidence>